<sequence length="168" mass="20053">MSKFPQTVFKVFQQYGLTVTSKIIDYLKDVFEEKEVPQEEWIESLSNIAEEYQSDLLPKLVDLDNLDKLIKRLQDTALDATVEDEIMLDAQTESNQPTQLSQQLYREDNITDLEVDPRKFFHIHNIFDINNYKLFDDKETITMRLKERRDLIRKKIMHKEELERNGPK</sequence>
<protein>
    <submittedName>
        <fullName evidence="1">4408_t:CDS:1</fullName>
    </submittedName>
</protein>
<gene>
    <name evidence="1" type="ORF">POCULU_LOCUS10778</name>
</gene>
<evidence type="ECO:0000313" key="2">
    <source>
        <dbReference type="Proteomes" id="UP000789572"/>
    </source>
</evidence>
<proteinExistence type="predicted"/>
<dbReference type="AlphaFoldDB" id="A0A9N9EDB5"/>
<dbReference type="EMBL" id="CAJVPJ010006271">
    <property type="protein sequence ID" value="CAG8667443.1"/>
    <property type="molecule type" value="Genomic_DNA"/>
</dbReference>
<dbReference type="Proteomes" id="UP000789572">
    <property type="component" value="Unassembled WGS sequence"/>
</dbReference>
<feature type="non-terminal residue" evidence="1">
    <location>
        <position position="168"/>
    </location>
</feature>
<organism evidence="1 2">
    <name type="scientific">Paraglomus occultum</name>
    <dbReference type="NCBI Taxonomy" id="144539"/>
    <lineage>
        <taxon>Eukaryota</taxon>
        <taxon>Fungi</taxon>
        <taxon>Fungi incertae sedis</taxon>
        <taxon>Mucoromycota</taxon>
        <taxon>Glomeromycotina</taxon>
        <taxon>Glomeromycetes</taxon>
        <taxon>Paraglomerales</taxon>
        <taxon>Paraglomeraceae</taxon>
        <taxon>Paraglomus</taxon>
    </lineage>
</organism>
<evidence type="ECO:0000313" key="1">
    <source>
        <dbReference type="EMBL" id="CAG8667443.1"/>
    </source>
</evidence>
<dbReference type="OrthoDB" id="10254730at2759"/>
<keyword evidence="2" id="KW-1185">Reference proteome</keyword>
<reference evidence="1" key="1">
    <citation type="submission" date="2021-06" db="EMBL/GenBank/DDBJ databases">
        <authorList>
            <person name="Kallberg Y."/>
            <person name="Tangrot J."/>
            <person name="Rosling A."/>
        </authorList>
    </citation>
    <scope>NUCLEOTIDE SEQUENCE</scope>
    <source>
        <strain evidence="1">IA702</strain>
    </source>
</reference>
<accession>A0A9N9EDB5</accession>
<name>A0A9N9EDB5_9GLOM</name>
<comment type="caution">
    <text evidence="1">The sequence shown here is derived from an EMBL/GenBank/DDBJ whole genome shotgun (WGS) entry which is preliminary data.</text>
</comment>